<protein>
    <submittedName>
        <fullName evidence="2">NAD(P)H-dependent dehydrogenase/reductase</fullName>
    </submittedName>
</protein>
<sequence>MFLELLRQRRSIRKFQPTPVPPEKTAQLVEAMLRSPSSRGFDPWHFVVVDDPALLKEVAAAKEHGSAFLAEAPLVIVVCADPSLSDVWVEDCSIASVILHLTAASLGLGSCWVQIRQRRHDAALSANDYLVQLLGLPATFQVEAMVGIGYPAEEKAPHPRQNLHFDRVALNHHGRPWSEKE</sequence>
<dbReference type="RefSeq" id="WP_092053380.1">
    <property type="nucleotide sequence ID" value="NZ_FOJJ01000001.1"/>
</dbReference>
<comment type="caution">
    <text evidence="2">The sequence shown here is derived from an EMBL/GenBank/DDBJ whole genome shotgun (WGS) entry which is preliminary data.</text>
</comment>
<dbReference type="Proteomes" id="UP000317155">
    <property type="component" value="Unassembled WGS sequence"/>
</dbReference>
<dbReference type="GO" id="GO:0016491">
    <property type="term" value="F:oxidoreductase activity"/>
    <property type="evidence" value="ECO:0007669"/>
    <property type="project" value="InterPro"/>
</dbReference>
<proteinExistence type="predicted"/>
<dbReference type="OrthoDB" id="9809288at2"/>
<dbReference type="PANTHER" id="PTHR23026:SF117">
    <property type="entry name" value="NITROREDUCTASE"/>
    <property type="match status" value="1"/>
</dbReference>
<dbReference type="EMBL" id="VJVV01000001">
    <property type="protein sequence ID" value="TRO84128.1"/>
    <property type="molecule type" value="Genomic_DNA"/>
</dbReference>
<keyword evidence="3" id="KW-1185">Reference proteome</keyword>
<dbReference type="CDD" id="cd02151">
    <property type="entry name" value="nitroreductase"/>
    <property type="match status" value="1"/>
</dbReference>
<feature type="domain" description="Nitroreductase" evidence="1">
    <location>
        <begin position="61"/>
        <end position="150"/>
    </location>
</feature>
<dbReference type="SUPFAM" id="SSF55469">
    <property type="entry name" value="FMN-dependent nitroreductase-like"/>
    <property type="match status" value="1"/>
</dbReference>
<dbReference type="InterPro" id="IPR029479">
    <property type="entry name" value="Nitroreductase"/>
</dbReference>
<dbReference type="AlphaFoldDB" id="A0A550JLN6"/>
<evidence type="ECO:0000313" key="2">
    <source>
        <dbReference type="EMBL" id="TRO84128.1"/>
    </source>
</evidence>
<feature type="domain" description="Nitroreductase" evidence="1">
    <location>
        <begin position="6"/>
        <end position="60"/>
    </location>
</feature>
<accession>A0A550JLN6</accession>
<evidence type="ECO:0000313" key="3">
    <source>
        <dbReference type="Proteomes" id="UP000317155"/>
    </source>
</evidence>
<name>A0A550JLN6_9BACT</name>
<evidence type="ECO:0000259" key="1">
    <source>
        <dbReference type="Pfam" id="PF00881"/>
    </source>
</evidence>
<dbReference type="PANTHER" id="PTHR23026">
    <property type="entry name" value="NADPH NITROREDUCTASE"/>
    <property type="match status" value="1"/>
</dbReference>
<reference evidence="2 3" key="1">
    <citation type="submission" date="2019-07" db="EMBL/GenBank/DDBJ databases">
        <title>Insights of Desulfuromonas acetexigens electromicrobiology.</title>
        <authorList>
            <person name="Katuri K."/>
            <person name="Sapireddy V."/>
            <person name="Shaw D.R."/>
            <person name="Saikaly P."/>
        </authorList>
    </citation>
    <scope>NUCLEOTIDE SEQUENCE [LARGE SCALE GENOMIC DNA]</scope>
    <source>
        <strain evidence="2 3">2873</strain>
    </source>
</reference>
<dbReference type="Pfam" id="PF00881">
    <property type="entry name" value="Nitroreductase"/>
    <property type="match status" value="2"/>
</dbReference>
<dbReference type="InterPro" id="IPR050627">
    <property type="entry name" value="Nitroreductase/BluB"/>
</dbReference>
<dbReference type="Gene3D" id="3.40.109.10">
    <property type="entry name" value="NADH Oxidase"/>
    <property type="match status" value="1"/>
</dbReference>
<gene>
    <name evidence="2" type="ORF">FL622_02815</name>
</gene>
<dbReference type="InterPro" id="IPR000415">
    <property type="entry name" value="Nitroreductase-like"/>
</dbReference>
<organism evidence="2 3">
    <name type="scientific">Trichloromonas acetexigens</name>
    <dbReference type="NCBI Taxonomy" id="38815"/>
    <lineage>
        <taxon>Bacteria</taxon>
        <taxon>Pseudomonadati</taxon>
        <taxon>Thermodesulfobacteriota</taxon>
        <taxon>Desulfuromonadia</taxon>
        <taxon>Desulfuromonadales</taxon>
        <taxon>Trichloromonadaceae</taxon>
        <taxon>Trichloromonas</taxon>
    </lineage>
</organism>